<dbReference type="KEGG" id="mew:MSWAN_1336"/>
<feature type="transmembrane region" description="Helical" evidence="5">
    <location>
        <begin position="12"/>
        <end position="31"/>
    </location>
</feature>
<reference evidence="6 7" key="1">
    <citation type="journal article" date="2014" name="Int. J. Syst. Evol. Microbiol.">
        <title>Methanobacterium paludis sp. nov. and a novel strain of Methanobacterium lacus isolated from northern peatlands.</title>
        <authorList>
            <person name="Cadillo-Quiroz H."/>
            <person name="Brauer S.L."/>
            <person name="Goodson N."/>
            <person name="Yavitt J.B."/>
            <person name="Zinder S.H."/>
        </authorList>
    </citation>
    <scope>NUCLEOTIDE SEQUENCE [LARGE SCALE GENOMIC DNA]</scope>
    <source>
        <strain evidence="7">DSM 25820 / JCM 18151 / SWAN1</strain>
    </source>
</reference>
<keyword evidence="4 5" id="KW-0472">Membrane</keyword>
<dbReference type="InterPro" id="IPR002797">
    <property type="entry name" value="Polysacc_synth"/>
</dbReference>
<evidence type="ECO:0000256" key="5">
    <source>
        <dbReference type="SAM" id="Phobius"/>
    </source>
</evidence>
<dbReference type="EMBL" id="CP002772">
    <property type="protein sequence ID" value="AEG18351.1"/>
    <property type="molecule type" value="Genomic_DNA"/>
</dbReference>
<dbReference type="AlphaFoldDB" id="F6D6R8"/>
<feature type="transmembrane region" description="Helical" evidence="5">
    <location>
        <begin position="417"/>
        <end position="438"/>
    </location>
</feature>
<dbReference type="HOGENOM" id="CLU_022017_6_2_2"/>
<feature type="transmembrane region" description="Helical" evidence="5">
    <location>
        <begin position="251"/>
        <end position="273"/>
    </location>
</feature>
<evidence type="ECO:0000256" key="2">
    <source>
        <dbReference type="ARBA" id="ARBA00022692"/>
    </source>
</evidence>
<feature type="transmembrane region" description="Helical" evidence="5">
    <location>
        <begin position="170"/>
        <end position="189"/>
    </location>
</feature>
<protein>
    <submittedName>
        <fullName evidence="6">Polysaccharide biosynthesis protein</fullName>
    </submittedName>
</protein>
<dbReference type="PANTHER" id="PTHR43424:SF1">
    <property type="entry name" value="LOCUS PUTATIVE PROTEIN 1-RELATED"/>
    <property type="match status" value="1"/>
</dbReference>
<dbReference type="InterPro" id="IPR052556">
    <property type="entry name" value="PolySynth_Transporter"/>
</dbReference>
<dbReference type="STRING" id="868131.MSWAN_1336"/>
<feature type="transmembrane region" description="Helical" evidence="5">
    <location>
        <begin position="382"/>
        <end position="405"/>
    </location>
</feature>
<feature type="transmembrane region" description="Helical" evidence="5">
    <location>
        <begin position="294"/>
        <end position="318"/>
    </location>
</feature>
<feature type="transmembrane region" description="Helical" evidence="5">
    <location>
        <begin position="85"/>
        <end position="107"/>
    </location>
</feature>
<feature type="transmembrane region" description="Helical" evidence="5">
    <location>
        <begin position="444"/>
        <end position="462"/>
    </location>
</feature>
<proteinExistence type="predicted"/>
<organism evidence="6 7">
    <name type="scientific">Methanobacterium paludis (strain DSM 25820 / JCM 18151 / SWAN1)</name>
    <dbReference type="NCBI Taxonomy" id="868131"/>
    <lineage>
        <taxon>Archaea</taxon>
        <taxon>Methanobacteriati</taxon>
        <taxon>Methanobacteriota</taxon>
        <taxon>Methanomada group</taxon>
        <taxon>Methanobacteria</taxon>
        <taxon>Methanobacteriales</taxon>
        <taxon>Methanobacteriaceae</taxon>
        <taxon>Methanobacterium</taxon>
    </lineage>
</organism>
<dbReference type="OrthoDB" id="19148at2157"/>
<keyword evidence="7" id="KW-1185">Reference proteome</keyword>
<gene>
    <name evidence="6" type="ordered locus">MSWAN_1336</name>
</gene>
<dbReference type="Proteomes" id="UP000009231">
    <property type="component" value="Chromosome"/>
</dbReference>
<feature type="transmembrane region" description="Helical" evidence="5">
    <location>
        <begin position="210"/>
        <end position="231"/>
    </location>
</feature>
<evidence type="ECO:0000256" key="4">
    <source>
        <dbReference type="ARBA" id="ARBA00023136"/>
    </source>
</evidence>
<evidence type="ECO:0000313" key="7">
    <source>
        <dbReference type="Proteomes" id="UP000009231"/>
    </source>
</evidence>
<feature type="transmembrane region" description="Helical" evidence="5">
    <location>
        <begin position="43"/>
        <end position="65"/>
    </location>
</feature>
<name>F6D6R8_METPW</name>
<feature type="transmembrane region" description="Helical" evidence="5">
    <location>
        <begin position="146"/>
        <end position="164"/>
    </location>
</feature>
<evidence type="ECO:0000256" key="1">
    <source>
        <dbReference type="ARBA" id="ARBA00004141"/>
    </source>
</evidence>
<dbReference type="GO" id="GO:0016020">
    <property type="term" value="C:membrane"/>
    <property type="evidence" value="ECO:0007669"/>
    <property type="project" value="UniProtKB-SubCell"/>
</dbReference>
<dbReference type="eggNOG" id="arCOG02209">
    <property type="taxonomic scope" value="Archaea"/>
</dbReference>
<evidence type="ECO:0000256" key="3">
    <source>
        <dbReference type="ARBA" id="ARBA00022989"/>
    </source>
</evidence>
<dbReference type="RefSeq" id="WP_013825852.1">
    <property type="nucleotide sequence ID" value="NC_015574.1"/>
</dbReference>
<comment type="subcellular location">
    <subcellularLocation>
        <location evidence="1">Membrane</location>
        <topology evidence="1">Multi-pass membrane protein</topology>
    </subcellularLocation>
</comment>
<feature type="transmembrane region" description="Helical" evidence="5">
    <location>
        <begin position="357"/>
        <end position="376"/>
    </location>
</feature>
<sequence>MGTAKKIAKNTSLLLISQVLSYAMGFIYTIYMARYLGVENFGIFSFALALSSVLGIFTDLGLNTLMTREIARDRSKTSEYINNIFSIKLVLATLLLILTVLILNLTYNSTTEVFVIYFIVLSFVFSTFSLMFYAMFQGYEILKYQSIAVILNSSLMLIGVFLAMAFKFNVIGFAFIYSVVSGLTLIYNLRISSNNFVFPKFEVNWDFWRSVIGLSLQFGLIGVFATVYVWIDSIMLFFMQGNIAVGLYNAAYRIIIILLFIPNVINVAVFPVMSRFYVSSNKPISKIFEKYFKLMLIIGIPMGLGVSILSSNIINILFGNNYSGAANALQILIWATVFTFLNATIIQLYQSTNKQMVITKITGLCMLENIALNLVFIPKFSYIAASFNTVITEFTVLILLILVLSKGTYRNTIIKKNILNNMLKIILSSAVMGLSVWYFKNLNLLIPIIAGIIIYFACLYVTRVVNKDDITILTNIWR</sequence>
<accession>F6D6R8</accession>
<dbReference type="Pfam" id="PF01943">
    <property type="entry name" value="Polysacc_synt"/>
    <property type="match status" value="1"/>
</dbReference>
<feature type="transmembrane region" description="Helical" evidence="5">
    <location>
        <begin position="324"/>
        <end position="345"/>
    </location>
</feature>
<dbReference type="CDD" id="cd13128">
    <property type="entry name" value="MATE_Wzx_like"/>
    <property type="match status" value="1"/>
</dbReference>
<dbReference type="PANTHER" id="PTHR43424">
    <property type="entry name" value="LOCUS PUTATIVE PROTEIN 1-RELATED"/>
    <property type="match status" value="1"/>
</dbReference>
<keyword evidence="3 5" id="KW-1133">Transmembrane helix</keyword>
<feature type="transmembrane region" description="Helical" evidence="5">
    <location>
        <begin position="113"/>
        <end position="134"/>
    </location>
</feature>
<evidence type="ECO:0000313" key="6">
    <source>
        <dbReference type="EMBL" id="AEG18351.1"/>
    </source>
</evidence>
<dbReference type="GeneID" id="10668841"/>
<keyword evidence="2 5" id="KW-0812">Transmembrane</keyword>